<sequence>MHLRLHRSVLGGAGRTASAAPITATPPPPPFGDVPGDAEDGAMTAAIAPRKQARYRQEKQGSRRNRVVPLPPELQDPAPPIPDSPPYSPPPYSSDDEAEGSTGDFNIGGPSISSTNDSPSASESDNYFTLTLLRAGQAVPSTSGG</sequence>
<evidence type="ECO:0000256" key="1">
    <source>
        <dbReference type="SAM" id="MobiDB-lite"/>
    </source>
</evidence>
<dbReference type="AlphaFoldDB" id="A0AAE0F8I4"/>
<feature type="compositionally biased region" description="Polar residues" evidence="1">
    <location>
        <begin position="111"/>
        <end position="125"/>
    </location>
</feature>
<accession>A0AAE0F8I4</accession>
<proteinExistence type="predicted"/>
<evidence type="ECO:0000313" key="2">
    <source>
        <dbReference type="EMBL" id="KAK3255023.1"/>
    </source>
</evidence>
<name>A0AAE0F8I4_9CHLO</name>
<feature type="compositionally biased region" description="Pro residues" evidence="1">
    <location>
        <begin position="69"/>
        <end position="92"/>
    </location>
</feature>
<organism evidence="2 3">
    <name type="scientific">Cymbomonas tetramitiformis</name>
    <dbReference type="NCBI Taxonomy" id="36881"/>
    <lineage>
        <taxon>Eukaryota</taxon>
        <taxon>Viridiplantae</taxon>
        <taxon>Chlorophyta</taxon>
        <taxon>Pyramimonadophyceae</taxon>
        <taxon>Pyramimonadales</taxon>
        <taxon>Pyramimonadaceae</taxon>
        <taxon>Cymbomonas</taxon>
    </lineage>
</organism>
<dbReference type="Proteomes" id="UP001190700">
    <property type="component" value="Unassembled WGS sequence"/>
</dbReference>
<protein>
    <submittedName>
        <fullName evidence="2">Uncharacterized protein</fullName>
    </submittedName>
</protein>
<comment type="caution">
    <text evidence="2">The sequence shown here is derived from an EMBL/GenBank/DDBJ whole genome shotgun (WGS) entry which is preliminary data.</text>
</comment>
<keyword evidence="3" id="KW-1185">Reference proteome</keyword>
<reference evidence="2 3" key="1">
    <citation type="journal article" date="2015" name="Genome Biol. Evol.">
        <title>Comparative Genomics of a Bacterivorous Green Alga Reveals Evolutionary Causalities and Consequences of Phago-Mixotrophic Mode of Nutrition.</title>
        <authorList>
            <person name="Burns J.A."/>
            <person name="Paasch A."/>
            <person name="Narechania A."/>
            <person name="Kim E."/>
        </authorList>
    </citation>
    <scope>NUCLEOTIDE SEQUENCE [LARGE SCALE GENOMIC DNA]</scope>
    <source>
        <strain evidence="2 3">PLY_AMNH</strain>
    </source>
</reference>
<evidence type="ECO:0000313" key="3">
    <source>
        <dbReference type="Proteomes" id="UP001190700"/>
    </source>
</evidence>
<dbReference type="EMBL" id="LGRX02022907">
    <property type="protein sequence ID" value="KAK3255023.1"/>
    <property type="molecule type" value="Genomic_DNA"/>
</dbReference>
<feature type="region of interest" description="Disordered" evidence="1">
    <location>
        <begin position="1"/>
        <end position="125"/>
    </location>
</feature>
<gene>
    <name evidence="2" type="ORF">CYMTET_35783</name>
</gene>